<feature type="compositionally biased region" description="Low complexity" evidence="1">
    <location>
        <begin position="1"/>
        <end position="15"/>
    </location>
</feature>
<dbReference type="AlphaFoldDB" id="A0AAV5VRB0"/>
<evidence type="ECO:0000313" key="3">
    <source>
        <dbReference type="Proteomes" id="UP001432322"/>
    </source>
</evidence>
<keyword evidence="3" id="KW-1185">Reference proteome</keyword>
<evidence type="ECO:0000256" key="1">
    <source>
        <dbReference type="SAM" id="MobiDB-lite"/>
    </source>
</evidence>
<reference evidence="2" key="1">
    <citation type="submission" date="2023-10" db="EMBL/GenBank/DDBJ databases">
        <title>Genome assembly of Pristionchus species.</title>
        <authorList>
            <person name="Yoshida K."/>
            <person name="Sommer R.J."/>
        </authorList>
    </citation>
    <scope>NUCLEOTIDE SEQUENCE</scope>
    <source>
        <strain evidence="2">RS5133</strain>
    </source>
</reference>
<accession>A0AAV5VRB0</accession>
<protein>
    <submittedName>
        <fullName evidence="2">Uncharacterized protein</fullName>
    </submittedName>
</protein>
<organism evidence="2 3">
    <name type="scientific">Pristionchus fissidentatus</name>
    <dbReference type="NCBI Taxonomy" id="1538716"/>
    <lineage>
        <taxon>Eukaryota</taxon>
        <taxon>Metazoa</taxon>
        <taxon>Ecdysozoa</taxon>
        <taxon>Nematoda</taxon>
        <taxon>Chromadorea</taxon>
        <taxon>Rhabditida</taxon>
        <taxon>Rhabditina</taxon>
        <taxon>Diplogasteromorpha</taxon>
        <taxon>Diplogasteroidea</taxon>
        <taxon>Neodiplogasteridae</taxon>
        <taxon>Pristionchus</taxon>
    </lineage>
</organism>
<comment type="caution">
    <text evidence="2">The sequence shown here is derived from an EMBL/GenBank/DDBJ whole genome shotgun (WGS) entry which is preliminary data.</text>
</comment>
<evidence type="ECO:0000313" key="2">
    <source>
        <dbReference type="EMBL" id="GMT21242.1"/>
    </source>
</evidence>
<gene>
    <name evidence="2" type="ORF">PFISCL1PPCAC_12539</name>
</gene>
<name>A0AAV5VRB0_9BILA</name>
<dbReference type="EMBL" id="BTSY01000003">
    <property type="protein sequence ID" value="GMT21242.1"/>
    <property type="molecule type" value="Genomic_DNA"/>
</dbReference>
<proteinExistence type="predicted"/>
<feature type="non-terminal residue" evidence="2">
    <location>
        <position position="1"/>
    </location>
</feature>
<dbReference type="Proteomes" id="UP001432322">
    <property type="component" value="Unassembled WGS sequence"/>
</dbReference>
<sequence>VPLFSSSSPSFALPSYTRESRPARSCSPNSTFLPSRPGRMRAGSGVSGRLVAMRTLMFPIGSKPSSWLFSSSIVRCTSLSPPIHSPNLAPATASISSKKMIQAFFV</sequence>
<feature type="region of interest" description="Disordered" evidence="1">
    <location>
        <begin position="1"/>
        <end position="44"/>
    </location>
</feature>
<feature type="non-terminal residue" evidence="2">
    <location>
        <position position="106"/>
    </location>
</feature>